<dbReference type="InterPro" id="IPR043128">
    <property type="entry name" value="Rev_trsase/Diguanyl_cyclase"/>
</dbReference>
<dbReference type="GO" id="GO:0071111">
    <property type="term" value="F:cyclic-guanylate-specific phosphodiesterase activity"/>
    <property type="evidence" value="ECO:0007669"/>
    <property type="project" value="InterPro"/>
</dbReference>
<dbReference type="EMBL" id="MKIM01000028">
    <property type="protein sequence ID" value="OLP43177.1"/>
    <property type="molecule type" value="Genomic_DNA"/>
</dbReference>
<dbReference type="InterPro" id="IPR000160">
    <property type="entry name" value="GGDEF_dom"/>
</dbReference>
<dbReference type="STRING" id="1867956.BJF95_19850"/>
<dbReference type="AlphaFoldDB" id="A0A1Q8ZN71"/>
<dbReference type="SUPFAM" id="SSF55073">
    <property type="entry name" value="Nucleotide cyclase"/>
    <property type="match status" value="1"/>
</dbReference>
<dbReference type="RefSeq" id="WP_075640506.1">
    <property type="nucleotide sequence ID" value="NZ_MKIM01000028.1"/>
</dbReference>
<name>A0A1Q8ZN71_9HYPH</name>
<evidence type="ECO:0000259" key="2">
    <source>
        <dbReference type="PROSITE" id="PS50887"/>
    </source>
</evidence>
<sequence length="594" mass="65592">MSIAEAREISRLASLRNLKILDTLPSESFDRVTRIVAQYFGLPIAAVSLTDVDRQWFKSHVGVDHTQIPRFKAPCSEVAETCKPLVVGDFELDPYYVDSPLGQAGVRFYAGVPLITPDGYGLGALCVLDTQPHAVDAQQMAVLTDLAAMVMDQIEMQHAVGRIEAVSGLPNRYQLFSDLRDLQIHAAGKPRLLSCLDLAQTMQFDRLSRVMGPSHFDGIVASVAAFLRSHVGDERTAYQIGPTQFAIFAPENATPASCVPVLEQLLRDVGEVSDLRMTMTPSIGVISFDPGDMSPEDALRALHGAVQDARNSETGIAFYSATRDLWHQRNFRLLHDFPKALAEGNQLHLAFQPRLSFITGRIESAEALLRWNHPELGNISPSEFVPVIEASGQIRQLSAWVIDQSLLHLARWQKNGFDLRLSINISALNLNEPDFFDLLIAKLAHHGVSASQIEFELTETAVMAEKETSCDLMQRISDLGVRIAIDDFGTGYSNLSYMQKLPADVVKIDRCFVADMLLGNRERVLVDSMIKLSHSLGYDVVAEGVETREAADLLQAMGCNELQGFWLSRPMPEEALCAWVLEKRAADLVHAAVA</sequence>
<evidence type="ECO:0000259" key="1">
    <source>
        <dbReference type="PROSITE" id="PS50883"/>
    </source>
</evidence>
<dbReference type="InterPro" id="IPR035919">
    <property type="entry name" value="EAL_sf"/>
</dbReference>
<dbReference type="InterPro" id="IPR029787">
    <property type="entry name" value="Nucleotide_cyclase"/>
</dbReference>
<dbReference type="Gene3D" id="3.30.70.270">
    <property type="match status" value="1"/>
</dbReference>
<dbReference type="InterPro" id="IPR029016">
    <property type="entry name" value="GAF-like_dom_sf"/>
</dbReference>
<dbReference type="PROSITE" id="PS50883">
    <property type="entry name" value="EAL"/>
    <property type="match status" value="1"/>
</dbReference>
<dbReference type="Pfam" id="PF01590">
    <property type="entry name" value="GAF"/>
    <property type="match status" value="1"/>
</dbReference>
<evidence type="ECO:0000313" key="4">
    <source>
        <dbReference type="Proteomes" id="UP000186894"/>
    </source>
</evidence>
<keyword evidence="4" id="KW-1185">Reference proteome</keyword>
<dbReference type="Proteomes" id="UP000186894">
    <property type="component" value="Unassembled WGS sequence"/>
</dbReference>
<dbReference type="SUPFAM" id="SSF55781">
    <property type="entry name" value="GAF domain-like"/>
    <property type="match status" value="1"/>
</dbReference>
<accession>A0A1Q8ZN71</accession>
<dbReference type="PANTHER" id="PTHR33121:SF19">
    <property type="entry name" value="CYCLIC DI-GMP PHOSPHODIESTERASE PA2567"/>
    <property type="match status" value="1"/>
</dbReference>
<evidence type="ECO:0000313" key="3">
    <source>
        <dbReference type="EMBL" id="OLP43177.1"/>
    </source>
</evidence>
<feature type="domain" description="EAL" evidence="1">
    <location>
        <begin position="330"/>
        <end position="584"/>
    </location>
</feature>
<comment type="caution">
    <text evidence="3">The sequence shown here is derived from an EMBL/GenBank/DDBJ whole genome shotgun (WGS) entry which is preliminary data.</text>
</comment>
<dbReference type="Pfam" id="PF00990">
    <property type="entry name" value="GGDEF"/>
    <property type="match status" value="1"/>
</dbReference>
<dbReference type="InterPro" id="IPR003018">
    <property type="entry name" value="GAF"/>
</dbReference>
<dbReference type="Gene3D" id="3.20.20.450">
    <property type="entry name" value="EAL domain"/>
    <property type="match status" value="1"/>
</dbReference>
<dbReference type="InterPro" id="IPR001633">
    <property type="entry name" value="EAL_dom"/>
</dbReference>
<dbReference type="PANTHER" id="PTHR33121">
    <property type="entry name" value="CYCLIC DI-GMP PHOSPHODIESTERASE PDEF"/>
    <property type="match status" value="1"/>
</dbReference>
<dbReference type="Pfam" id="PF00563">
    <property type="entry name" value="EAL"/>
    <property type="match status" value="1"/>
</dbReference>
<feature type="domain" description="GGDEF" evidence="2">
    <location>
        <begin position="189"/>
        <end position="321"/>
    </location>
</feature>
<dbReference type="PROSITE" id="PS50887">
    <property type="entry name" value="GGDEF"/>
    <property type="match status" value="1"/>
</dbReference>
<reference evidence="3 4" key="1">
    <citation type="submission" date="2016-09" db="EMBL/GenBank/DDBJ databases">
        <title>Rhizobium oryziradicis sp. nov., isolated from the root of rice.</title>
        <authorList>
            <person name="Zhao J."/>
            <person name="Zhang X."/>
        </authorList>
    </citation>
    <scope>NUCLEOTIDE SEQUENCE [LARGE SCALE GENOMIC DNA]</scope>
    <source>
        <strain evidence="3 4">N19</strain>
    </source>
</reference>
<protein>
    <submittedName>
        <fullName evidence="3">Diguanylate phosphodiesterase</fullName>
    </submittedName>
</protein>
<dbReference type="InterPro" id="IPR050706">
    <property type="entry name" value="Cyclic-di-GMP_PDE-like"/>
</dbReference>
<dbReference type="SMART" id="SM00065">
    <property type="entry name" value="GAF"/>
    <property type="match status" value="1"/>
</dbReference>
<dbReference type="SMART" id="SM00052">
    <property type="entry name" value="EAL"/>
    <property type="match status" value="1"/>
</dbReference>
<dbReference type="OrthoDB" id="9814202at2"/>
<dbReference type="Gene3D" id="3.30.450.40">
    <property type="match status" value="1"/>
</dbReference>
<gene>
    <name evidence="3" type="ORF">BJF95_19850</name>
</gene>
<dbReference type="SMART" id="SM00267">
    <property type="entry name" value="GGDEF"/>
    <property type="match status" value="1"/>
</dbReference>
<organism evidence="3 4">
    <name type="scientific">Rhizobium oryziradicis</name>
    <dbReference type="NCBI Taxonomy" id="1867956"/>
    <lineage>
        <taxon>Bacteria</taxon>
        <taxon>Pseudomonadati</taxon>
        <taxon>Pseudomonadota</taxon>
        <taxon>Alphaproteobacteria</taxon>
        <taxon>Hyphomicrobiales</taxon>
        <taxon>Rhizobiaceae</taxon>
        <taxon>Rhizobium/Agrobacterium group</taxon>
        <taxon>Rhizobium</taxon>
    </lineage>
</organism>
<dbReference type="CDD" id="cd01948">
    <property type="entry name" value="EAL"/>
    <property type="match status" value="1"/>
</dbReference>
<proteinExistence type="predicted"/>
<dbReference type="SUPFAM" id="SSF141868">
    <property type="entry name" value="EAL domain-like"/>
    <property type="match status" value="1"/>
</dbReference>